<dbReference type="RefSeq" id="WP_087303246.1">
    <property type="nucleotide sequence ID" value="NZ_NFKP01000035.1"/>
</dbReference>
<dbReference type="AlphaFoldDB" id="A0A1Y4MH33"/>
<evidence type="ECO:0000313" key="3">
    <source>
        <dbReference type="Proteomes" id="UP000196386"/>
    </source>
</evidence>
<evidence type="ECO:0000256" key="1">
    <source>
        <dbReference type="SAM" id="MobiDB-lite"/>
    </source>
</evidence>
<accession>A0A1Y4MH33</accession>
<reference evidence="3" key="1">
    <citation type="submission" date="2017-04" db="EMBL/GenBank/DDBJ databases">
        <title>Function of individual gut microbiota members based on whole genome sequencing of pure cultures obtained from chicken caecum.</title>
        <authorList>
            <person name="Medvecky M."/>
            <person name="Cejkova D."/>
            <person name="Polansky O."/>
            <person name="Karasova D."/>
            <person name="Kubasova T."/>
            <person name="Cizek A."/>
            <person name="Rychlik I."/>
        </authorList>
    </citation>
    <scope>NUCLEOTIDE SEQUENCE [LARGE SCALE GENOMIC DNA]</scope>
    <source>
        <strain evidence="3">An175</strain>
    </source>
</reference>
<evidence type="ECO:0000313" key="2">
    <source>
        <dbReference type="EMBL" id="OUP67379.1"/>
    </source>
</evidence>
<dbReference type="EMBL" id="NFKP01000035">
    <property type="protein sequence ID" value="OUP67379.1"/>
    <property type="molecule type" value="Genomic_DNA"/>
</dbReference>
<proteinExistence type="predicted"/>
<dbReference type="Proteomes" id="UP000196386">
    <property type="component" value="Unassembled WGS sequence"/>
</dbReference>
<feature type="region of interest" description="Disordered" evidence="1">
    <location>
        <begin position="25"/>
        <end position="79"/>
    </location>
</feature>
<gene>
    <name evidence="2" type="ORF">B5F11_18475</name>
</gene>
<sequence>MTTSLALAALGMIAVVGVVMTGYEKRREEQDSSSSESSDDAPEESTPGDVLPEIPLAGDDFVSNDPTVSEEEEVGWKPEETMQNKTNWCYAVCAIRLADGNYTQEVADGLAEYIKKMEIVENRQYGSDGNANGMRSLAVGYEPGYGFYCDPTQQYIATYHSYNSNNEKQQYDEQNNNNENSSLKTLVHITGKSVATSGFDEGWVITNENGEEVLNMPYVETHFLEPLKRGKIILDAFPKDESGEYVKGHTYVVESYDAASGLATLYDPWWGETITGAEDKVIGVNYTFTIERLFLTGFWTRAFVNGKVAYGRSTVYFSEGINEA</sequence>
<protein>
    <submittedName>
        <fullName evidence="2">Uncharacterized protein</fullName>
    </submittedName>
</protein>
<organism evidence="2 3">
    <name type="scientific">Anaerotruncus colihominis</name>
    <dbReference type="NCBI Taxonomy" id="169435"/>
    <lineage>
        <taxon>Bacteria</taxon>
        <taxon>Bacillati</taxon>
        <taxon>Bacillota</taxon>
        <taxon>Clostridia</taxon>
        <taxon>Eubacteriales</taxon>
        <taxon>Oscillospiraceae</taxon>
        <taxon>Anaerotruncus</taxon>
    </lineage>
</organism>
<name>A0A1Y4MH33_9FIRM</name>
<comment type="caution">
    <text evidence="2">The sequence shown here is derived from an EMBL/GenBank/DDBJ whole genome shotgun (WGS) entry which is preliminary data.</text>
</comment>